<accession>A0A968GDL2</accession>
<dbReference type="RefSeq" id="WP_167700071.1">
    <property type="nucleotide sequence ID" value="NZ_CP118174.1"/>
</dbReference>
<protein>
    <submittedName>
        <fullName evidence="1">Uncharacterized protein</fullName>
    </submittedName>
</protein>
<evidence type="ECO:0000313" key="2">
    <source>
        <dbReference type="Proteomes" id="UP000711995"/>
    </source>
</evidence>
<reference evidence="1 2" key="1">
    <citation type="submission" date="2020-03" db="EMBL/GenBank/DDBJ databases">
        <title>Spirochaetal bacteria isolated from arthropods constitute a novel genus Entomospira genus novum within the order Spirochaetales.</title>
        <authorList>
            <person name="Grana-Miraglia L."/>
            <person name="Sikutova S."/>
            <person name="Fingerle V."/>
            <person name="Sing A."/>
            <person name="Castillo-Ramirez S."/>
            <person name="Margos G."/>
            <person name="Rudolf I."/>
        </authorList>
    </citation>
    <scope>NUCLEOTIDE SEQUENCE [LARGE SCALE GENOMIC DNA]</scope>
    <source>
        <strain evidence="1 2">BR193</strain>
    </source>
</reference>
<dbReference type="AlphaFoldDB" id="A0A968GDL2"/>
<evidence type="ECO:0000313" key="1">
    <source>
        <dbReference type="EMBL" id="NIZ40474.1"/>
    </source>
</evidence>
<comment type="caution">
    <text evidence="1">The sequence shown here is derived from an EMBL/GenBank/DDBJ whole genome shotgun (WGS) entry which is preliminary data.</text>
</comment>
<organism evidence="1 2">
    <name type="scientific">Entomospira entomophila</name>
    <dbReference type="NCBI Taxonomy" id="2719988"/>
    <lineage>
        <taxon>Bacteria</taxon>
        <taxon>Pseudomonadati</taxon>
        <taxon>Spirochaetota</taxon>
        <taxon>Spirochaetia</taxon>
        <taxon>Spirochaetales</taxon>
        <taxon>Spirochaetaceae</taxon>
        <taxon>Entomospira</taxon>
    </lineage>
</organism>
<sequence>MKTEYTTFYNAPIRGVTLFNFEDLTMESRFLQQLASQSALSKEQRQWLWSIYEGGTLAEYRWLDTPEVFEEHSNFIIVNDEYVVYSSGISASYDHITVVPKEEFVFPFFMYQ</sequence>
<name>A0A968GDL2_9SPIO</name>
<dbReference type="Proteomes" id="UP000711995">
    <property type="component" value="Unassembled WGS sequence"/>
</dbReference>
<dbReference type="EMBL" id="JAATLJ010000001">
    <property type="protein sequence ID" value="NIZ40474.1"/>
    <property type="molecule type" value="Genomic_DNA"/>
</dbReference>
<proteinExistence type="predicted"/>
<keyword evidence="2" id="KW-1185">Reference proteome</keyword>
<gene>
    <name evidence="1" type="ORF">HCT14_02950</name>
</gene>